<gene>
    <name evidence="3" type="ORF">Tco_0936823</name>
</gene>
<feature type="compositionally biased region" description="Basic and acidic residues" evidence="1">
    <location>
        <begin position="133"/>
        <end position="148"/>
    </location>
</feature>
<feature type="region of interest" description="Disordered" evidence="1">
    <location>
        <begin position="84"/>
        <end position="153"/>
    </location>
</feature>
<feature type="compositionally biased region" description="Basic and acidic residues" evidence="1">
    <location>
        <begin position="84"/>
        <end position="103"/>
    </location>
</feature>
<dbReference type="InterPro" id="IPR005162">
    <property type="entry name" value="Retrotrans_gag_dom"/>
</dbReference>
<sequence length="536" mass="61606">MSEPENLVPTPATSAVRNTVGKRNEQILRDPNGPASDAALREYCDKYYHQLLPIAEKVHQEKMQQEKLKEVKARLNFEGCSEKNSKIQEVSQHSESRTLDARDLKRKLRFRRSRSMSGSPERNPSVFSRIRRDRSESPRHRPEGRRDGGVFNSLGGKERVCPLTRKAATTVTIQEERIPLQKSVTMRGHHHVIQKHSPKAKIAGVDTGSQGRRRQSQALKKMSYPNHSYDDLKKAFLANYLQQKKCIKDPVEYHQIKQREGESMEDFVQRFKVESRHVKRAPECMRISEFMHGITNPELINRLHDNISKSVDKMMRVTTTFLRGEVAASDQAWKKTLSAWRQQEAGRKQNLDRRGDFRNQHRSERRRDKFTLLTKSPKEILALDKGKFKAPPPMTTPSGKLSHVIKELKQGSGKDQPKAAKKGEISGKDKPLEILMIQPWQRAPSGSEKPNDSSYRTPHWLQWINHMANETNTVASKNKRCEAFHLYMDEFCGSKIIVSIQWDHRKAKSEEDSSSPVNSLRNAKIPSPGRDTHPPE</sequence>
<reference evidence="3" key="2">
    <citation type="submission" date="2022-01" db="EMBL/GenBank/DDBJ databases">
        <authorList>
            <person name="Yamashiro T."/>
            <person name="Shiraishi A."/>
            <person name="Satake H."/>
            <person name="Nakayama K."/>
        </authorList>
    </citation>
    <scope>NUCLEOTIDE SEQUENCE</scope>
</reference>
<feature type="compositionally biased region" description="Polar residues" evidence="1">
    <location>
        <begin position="116"/>
        <end position="126"/>
    </location>
</feature>
<evidence type="ECO:0000313" key="4">
    <source>
        <dbReference type="Proteomes" id="UP001151760"/>
    </source>
</evidence>
<proteinExistence type="predicted"/>
<feature type="compositionally biased region" description="Basic and acidic residues" evidence="1">
    <location>
        <begin position="344"/>
        <end position="367"/>
    </location>
</feature>
<feature type="region of interest" description="Disordered" evidence="1">
    <location>
        <begin position="409"/>
        <end position="432"/>
    </location>
</feature>
<feature type="region of interest" description="Disordered" evidence="1">
    <location>
        <begin position="1"/>
        <end position="35"/>
    </location>
</feature>
<dbReference type="Pfam" id="PF03732">
    <property type="entry name" value="Retrotrans_gag"/>
    <property type="match status" value="1"/>
</dbReference>
<dbReference type="EMBL" id="BQNB010015183">
    <property type="protein sequence ID" value="GJT36958.1"/>
    <property type="molecule type" value="Genomic_DNA"/>
</dbReference>
<feature type="region of interest" description="Disordered" evidence="1">
    <location>
        <begin position="503"/>
        <end position="536"/>
    </location>
</feature>
<protein>
    <submittedName>
        <fullName evidence="3">Reverse transcriptase domain-containing protein</fullName>
    </submittedName>
</protein>
<keyword evidence="3" id="KW-0808">Transferase</keyword>
<keyword evidence="3" id="KW-0695">RNA-directed DNA polymerase</keyword>
<evidence type="ECO:0000313" key="3">
    <source>
        <dbReference type="EMBL" id="GJT36958.1"/>
    </source>
</evidence>
<keyword evidence="3" id="KW-0548">Nucleotidyltransferase</keyword>
<reference evidence="3" key="1">
    <citation type="journal article" date="2022" name="Int. J. Mol. Sci.">
        <title>Draft Genome of Tanacetum Coccineum: Genomic Comparison of Closely Related Tanacetum-Family Plants.</title>
        <authorList>
            <person name="Yamashiro T."/>
            <person name="Shiraishi A."/>
            <person name="Nakayama K."/>
            <person name="Satake H."/>
        </authorList>
    </citation>
    <scope>NUCLEOTIDE SEQUENCE</scope>
</reference>
<organism evidence="3 4">
    <name type="scientific">Tanacetum coccineum</name>
    <dbReference type="NCBI Taxonomy" id="301880"/>
    <lineage>
        <taxon>Eukaryota</taxon>
        <taxon>Viridiplantae</taxon>
        <taxon>Streptophyta</taxon>
        <taxon>Embryophyta</taxon>
        <taxon>Tracheophyta</taxon>
        <taxon>Spermatophyta</taxon>
        <taxon>Magnoliopsida</taxon>
        <taxon>eudicotyledons</taxon>
        <taxon>Gunneridae</taxon>
        <taxon>Pentapetalae</taxon>
        <taxon>asterids</taxon>
        <taxon>campanulids</taxon>
        <taxon>Asterales</taxon>
        <taxon>Asteraceae</taxon>
        <taxon>Asteroideae</taxon>
        <taxon>Anthemideae</taxon>
        <taxon>Anthemidinae</taxon>
        <taxon>Tanacetum</taxon>
    </lineage>
</organism>
<dbReference type="Proteomes" id="UP001151760">
    <property type="component" value="Unassembled WGS sequence"/>
</dbReference>
<name>A0ABQ5DF88_9ASTR</name>
<feature type="compositionally biased region" description="Basic residues" evidence="1">
    <location>
        <begin position="104"/>
        <end position="114"/>
    </location>
</feature>
<feature type="region of interest" description="Disordered" evidence="1">
    <location>
        <begin position="343"/>
        <end position="367"/>
    </location>
</feature>
<dbReference type="GO" id="GO:0003964">
    <property type="term" value="F:RNA-directed DNA polymerase activity"/>
    <property type="evidence" value="ECO:0007669"/>
    <property type="project" value="UniProtKB-KW"/>
</dbReference>
<feature type="compositionally biased region" description="Basic and acidic residues" evidence="1">
    <location>
        <begin position="415"/>
        <end position="432"/>
    </location>
</feature>
<accession>A0ABQ5DF88</accession>
<comment type="caution">
    <text evidence="3">The sequence shown here is derived from an EMBL/GenBank/DDBJ whole genome shotgun (WGS) entry which is preliminary data.</text>
</comment>
<feature type="region of interest" description="Disordered" evidence="1">
    <location>
        <begin position="192"/>
        <end position="218"/>
    </location>
</feature>
<evidence type="ECO:0000256" key="1">
    <source>
        <dbReference type="SAM" id="MobiDB-lite"/>
    </source>
</evidence>
<keyword evidence="4" id="KW-1185">Reference proteome</keyword>
<feature type="domain" description="Retrotransposon gag" evidence="2">
    <location>
        <begin position="226"/>
        <end position="295"/>
    </location>
</feature>
<evidence type="ECO:0000259" key="2">
    <source>
        <dbReference type="Pfam" id="PF03732"/>
    </source>
</evidence>